<proteinExistence type="inferred from homology"/>
<dbReference type="GO" id="GO:0042790">
    <property type="term" value="P:nucleolar large rRNA transcription by RNA polymerase I"/>
    <property type="evidence" value="ECO:0007669"/>
    <property type="project" value="TreeGrafter"/>
</dbReference>
<dbReference type="Pfam" id="PF20645">
    <property type="entry name" value="Rrn7_cyclin_C"/>
    <property type="match status" value="1"/>
</dbReference>
<evidence type="ECO:0000256" key="1">
    <source>
        <dbReference type="ARBA" id="ARBA00004604"/>
    </source>
</evidence>
<evidence type="ECO:0000313" key="14">
    <source>
        <dbReference type="EMBL" id="CAX43519.1"/>
    </source>
</evidence>
<keyword evidence="6" id="KW-0805">Transcription regulation</keyword>
<dbReference type="InterPro" id="IPR048538">
    <property type="entry name" value="Rrn7_cyclin_C"/>
</dbReference>
<accession>B9WAU9</accession>
<protein>
    <submittedName>
        <fullName evidence="14">RNA polymerase I-specific transcription initiation factor, putative</fullName>
    </submittedName>
</protein>
<keyword evidence="14" id="KW-0396">Initiation factor</keyword>
<keyword evidence="3" id="KW-0479">Metal-binding</keyword>
<reference evidence="14 15" key="1">
    <citation type="journal article" date="2009" name="Genome Res.">
        <title>Comparative genomics of the fungal pathogens Candida dubliniensis and Candida albicans.</title>
        <authorList>
            <person name="Jackson A.P."/>
            <person name="Gamble J.A."/>
            <person name="Yeomans T."/>
            <person name="Moran G.P."/>
            <person name="Saunders D."/>
            <person name="Harris D."/>
            <person name="Aslett M."/>
            <person name="Barrell J.F."/>
            <person name="Butler G."/>
            <person name="Citiulo F."/>
            <person name="Coleman D.C."/>
            <person name="de Groot P.W.J."/>
            <person name="Goodwin T.J."/>
            <person name="Quail M.A."/>
            <person name="McQuillan J."/>
            <person name="Munro C.A."/>
            <person name="Pain A."/>
            <person name="Poulter R.T."/>
            <person name="Rajandream M.A."/>
            <person name="Renauld H."/>
            <person name="Spiering M.J."/>
            <person name="Tivey A."/>
            <person name="Gow N.A.R."/>
            <person name="Barrell B."/>
            <person name="Sullivan D.J."/>
            <person name="Berriman M."/>
        </authorList>
    </citation>
    <scope>NUCLEOTIDE SEQUENCE [LARGE SCALE GENOMIC DNA]</scope>
    <source>
        <strain evidence="15">CD36 / ATCC MYA-646 / CBS 7987 / NCPF 3949 / NRRL Y-17841</strain>
    </source>
</reference>
<dbReference type="Pfam" id="PF20644">
    <property type="entry name" value="Rrn7_cyclin_N"/>
    <property type="match status" value="1"/>
</dbReference>
<evidence type="ECO:0000313" key="15">
    <source>
        <dbReference type="Proteomes" id="UP000002605"/>
    </source>
</evidence>
<evidence type="ECO:0000313" key="13">
    <source>
        <dbReference type="CGD" id="CAL0000165545"/>
    </source>
</evidence>
<gene>
    <name evidence="13" type="ordered locus">Cd36_17420</name>
    <name evidence="14" type="ORF">CD36_17420</name>
</gene>
<feature type="domain" description="RRN7-type" evidence="10">
    <location>
        <begin position="6"/>
        <end position="39"/>
    </location>
</feature>
<organism evidence="14 15">
    <name type="scientific">Candida dubliniensis (strain CD36 / ATCC MYA-646 / CBS 7987 / NCPF 3949 / NRRL Y-17841)</name>
    <name type="common">Yeast</name>
    <dbReference type="NCBI Taxonomy" id="573826"/>
    <lineage>
        <taxon>Eukaryota</taxon>
        <taxon>Fungi</taxon>
        <taxon>Dikarya</taxon>
        <taxon>Ascomycota</taxon>
        <taxon>Saccharomycotina</taxon>
        <taxon>Pichiomycetes</taxon>
        <taxon>Debaryomycetaceae</taxon>
        <taxon>Candida/Lodderomyces clade</taxon>
        <taxon>Candida</taxon>
    </lineage>
</organism>
<dbReference type="CGD" id="CAL0000165545">
    <property type="gene designation" value="Cd36_17420"/>
</dbReference>
<evidence type="ECO:0000256" key="5">
    <source>
        <dbReference type="ARBA" id="ARBA00022833"/>
    </source>
</evidence>
<keyword evidence="15" id="KW-1185">Reference proteome</keyword>
<evidence type="ECO:0000256" key="3">
    <source>
        <dbReference type="ARBA" id="ARBA00022723"/>
    </source>
</evidence>
<evidence type="ECO:0000256" key="9">
    <source>
        <dbReference type="ARBA" id="ARBA00023242"/>
    </source>
</evidence>
<dbReference type="InterPro" id="IPR048540">
    <property type="entry name" value="Rrn7_cyclin_N"/>
</dbReference>
<dbReference type="Pfam" id="PF11781">
    <property type="entry name" value="Zn_ribbon_RRN7"/>
    <property type="match status" value="1"/>
</dbReference>
<evidence type="ECO:0000256" key="6">
    <source>
        <dbReference type="ARBA" id="ARBA00023015"/>
    </source>
</evidence>
<keyword evidence="9" id="KW-0539">Nucleus</keyword>
<keyword evidence="14" id="KW-0648">Protein biosynthesis</keyword>
<evidence type="ECO:0000256" key="2">
    <source>
        <dbReference type="ARBA" id="ARBA00006899"/>
    </source>
</evidence>
<evidence type="ECO:0000256" key="4">
    <source>
        <dbReference type="ARBA" id="ARBA00022771"/>
    </source>
</evidence>
<dbReference type="Proteomes" id="UP000002605">
    <property type="component" value="Chromosome 2"/>
</dbReference>
<dbReference type="InterPro" id="IPR033599">
    <property type="entry name" value="TAF1B/Rrn7"/>
</dbReference>
<dbReference type="OrthoDB" id="428577at2759"/>
<keyword evidence="7" id="KW-0238">DNA-binding</keyword>
<dbReference type="InterPro" id="IPR021752">
    <property type="entry name" value="TF_Rrn7_Zf"/>
</dbReference>
<dbReference type="EMBL" id="FM992689">
    <property type="protein sequence ID" value="CAX43519.1"/>
    <property type="molecule type" value="Genomic_DNA"/>
</dbReference>
<evidence type="ECO:0000259" key="11">
    <source>
        <dbReference type="Pfam" id="PF20644"/>
    </source>
</evidence>
<evidence type="ECO:0000256" key="7">
    <source>
        <dbReference type="ARBA" id="ARBA00023125"/>
    </source>
</evidence>
<dbReference type="eggNOG" id="ENOG502RYCI">
    <property type="taxonomic scope" value="Eukaryota"/>
</dbReference>
<dbReference type="AlphaFoldDB" id="B9WAU9"/>
<dbReference type="GeneID" id="8046507"/>
<keyword evidence="5" id="KW-0862">Zinc</keyword>
<evidence type="ECO:0000259" key="12">
    <source>
        <dbReference type="Pfam" id="PF20645"/>
    </source>
</evidence>
<feature type="domain" description="Rrn7/TAF1B N-terminal cyclin" evidence="11">
    <location>
        <begin position="100"/>
        <end position="197"/>
    </location>
</feature>
<evidence type="ECO:0000259" key="10">
    <source>
        <dbReference type="Pfam" id="PF11781"/>
    </source>
</evidence>
<dbReference type="GO" id="GO:0008270">
    <property type="term" value="F:zinc ion binding"/>
    <property type="evidence" value="ECO:0007669"/>
    <property type="project" value="UniProtKB-KW"/>
</dbReference>
<dbReference type="HOGENOM" id="CLU_016553_3_0_1"/>
<dbReference type="RefSeq" id="XP_002418219.1">
    <property type="nucleotide sequence ID" value="XM_002418174.1"/>
</dbReference>
<name>B9WAU9_CANDC</name>
<dbReference type="GO" id="GO:0001164">
    <property type="term" value="F:RNA polymerase I core promoter sequence-specific DNA binding"/>
    <property type="evidence" value="ECO:0007669"/>
    <property type="project" value="InterPro"/>
</dbReference>
<keyword evidence="8" id="KW-0804">Transcription</keyword>
<sequence>MSRQDWFTGPVCGTDNCRSRIYRNQDGLTICKFGHVLEGAVEYNDDPEAGGIVQTRRLNTISFDERGQLSSAVISNSQNIKPRSDRLYGEDAVTLYYRCFQILLKKELDIFIDLFFSEGIRHDLTLIVKNNWAKVLSTDELQETHPKRQVLDTLDLICMIYISALQLQAYPIYIPDLIDNIKSNAIPYIRTLHLIPKHMLDQLPTVYHNRLQPYSLPENGQIYKRLQTAGSRTVGATLKIPTSFYFPFMFRVLSEHFLLVNAVDLFLSAFNLLKSASYFEISFRTKKFIQKFPEIHISSVLIILIRENFRSNDDLKSWLYELNKYEQNNEYNSGGTSLLNWSDNKVEKYCDWIYDNLIPKKAKLNDDNTEALNTMEKRLFQIFSLENDIESTPQKTNETSLYLALRNIMKGSELKERGDFQALDVKLDAKLSNLLGL</sequence>
<keyword evidence="4" id="KW-0863">Zinc-finger</keyword>
<dbReference type="PANTHER" id="PTHR31576">
    <property type="entry name" value="TATA BOX-BINDING PROTEIN-ASSOCIATED FACTOR RNA POLYMERASE I SUBUNIT B"/>
    <property type="match status" value="1"/>
</dbReference>
<dbReference type="GO" id="GO:0070860">
    <property type="term" value="C:RNA polymerase I core factor complex"/>
    <property type="evidence" value="ECO:0007669"/>
    <property type="project" value="InterPro"/>
</dbReference>
<comment type="similarity">
    <text evidence="2">Belongs to the RRN7/TAF1B family.</text>
</comment>
<comment type="subcellular location">
    <subcellularLocation>
        <location evidence="1">Nucleus</location>
        <location evidence="1">Nucleolus</location>
    </subcellularLocation>
</comment>
<dbReference type="KEGG" id="cdu:CD36_17420"/>
<dbReference type="PANTHER" id="PTHR31576:SF2">
    <property type="entry name" value="TATA BOX-BINDING PROTEIN-ASSOCIATED FACTOR RNA POLYMERASE I SUBUNIT B"/>
    <property type="match status" value="1"/>
</dbReference>
<evidence type="ECO:0000256" key="8">
    <source>
        <dbReference type="ARBA" id="ARBA00023163"/>
    </source>
</evidence>
<feature type="domain" description="Rrn7/TAF1B C-terminal cyclin" evidence="12">
    <location>
        <begin position="216"/>
        <end position="356"/>
    </location>
</feature>
<dbReference type="GO" id="GO:0003743">
    <property type="term" value="F:translation initiation factor activity"/>
    <property type="evidence" value="ECO:0007669"/>
    <property type="project" value="UniProtKB-KW"/>
</dbReference>